<comment type="caution">
    <text evidence="1">The sequence shown here is derived from an EMBL/GenBank/DDBJ whole genome shotgun (WGS) entry which is preliminary data.</text>
</comment>
<evidence type="ECO:0000313" key="2">
    <source>
        <dbReference type="Proteomes" id="UP001500653"/>
    </source>
</evidence>
<sequence length="135" mass="14927">MTATAPLLDHEDVLLAGADDAEQVIEQLAEHNRRRERDETGLCWWLQCQPGDEAPALLVGVRGEVGALQWFEGAHAVAPEQGANGDRVDYFTRWGHHNSVPPHVEVPLDTVHAAVREFASTGQQPTCVQWTETQL</sequence>
<dbReference type="EMBL" id="BAAALN010000019">
    <property type="protein sequence ID" value="GAA1252976.1"/>
    <property type="molecule type" value="Genomic_DNA"/>
</dbReference>
<dbReference type="Proteomes" id="UP001500653">
    <property type="component" value="Unassembled WGS sequence"/>
</dbReference>
<dbReference type="Pfam" id="PF14430">
    <property type="entry name" value="Imm1"/>
    <property type="match status" value="1"/>
</dbReference>
<evidence type="ECO:0000313" key="1">
    <source>
        <dbReference type="EMBL" id="GAA1252976.1"/>
    </source>
</evidence>
<name>A0ABN1WMR6_9PSEU</name>
<dbReference type="RefSeq" id="WP_253865151.1">
    <property type="nucleotide sequence ID" value="NZ_BAAALN010000019.1"/>
</dbReference>
<accession>A0ABN1WMR6</accession>
<protein>
    <recommendedName>
        <fullName evidence="3">Immunity protein Imm1</fullName>
    </recommendedName>
</protein>
<dbReference type="InterPro" id="IPR025680">
    <property type="entry name" value="DddI"/>
</dbReference>
<reference evidence="1 2" key="1">
    <citation type="journal article" date="2019" name="Int. J. Syst. Evol. Microbiol.">
        <title>The Global Catalogue of Microorganisms (GCM) 10K type strain sequencing project: providing services to taxonomists for standard genome sequencing and annotation.</title>
        <authorList>
            <consortium name="The Broad Institute Genomics Platform"/>
            <consortium name="The Broad Institute Genome Sequencing Center for Infectious Disease"/>
            <person name="Wu L."/>
            <person name="Ma J."/>
        </authorList>
    </citation>
    <scope>NUCLEOTIDE SEQUENCE [LARGE SCALE GENOMIC DNA]</scope>
    <source>
        <strain evidence="1 2">JCM 13023</strain>
    </source>
</reference>
<proteinExistence type="predicted"/>
<evidence type="ECO:0008006" key="3">
    <source>
        <dbReference type="Google" id="ProtNLM"/>
    </source>
</evidence>
<gene>
    <name evidence="1" type="ORF">GCM10009676_44970</name>
</gene>
<keyword evidence="2" id="KW-1185">Reference proteome</keyword>
<organism evidence="1 2">
    <name type="scientific">Prauserella halophila</name>
    <dbReference type="NCBI Taxonomy" id="185641"/>
    <lineage>
        <taxon>Bacteria</taxon>
        <taxon>Bacillati</taxon>
        <taxon>Actinomycetota</taxon>
        <taxon>Actinomycetes</taxon>
        <taxon>Pseudonocardiales</taxon>
        <taxon>Pseudonocardiaceae</taxon>
        <taxon>Prauserella</taxon>
    </lineage>
</organism>